<dbReference type="EC" id="6.3.2.17" evidence="2"/>
<dbReference type="Proteomes" id="UP001207605">
    <property type="component" value="Unassembled WGS sequence"/>
</dbReference>
<keyword evidence="3 10" id="KW-0436">Ligase</keyword>
<evidence type="ECO:0000256" key="9">
    <source>
        <dbReference type="ARBA" id="ARBA00047493"/>
    </source>
</evidence>
<dbReference type="InterPro" id="IPR036615">
    <property type="entry name" value="Mur_ligase_C_dom_sf"/>
</dbReference>
<evidence type="ECO:0000256" key="8">
    <source>
        <dbReference type="ARBA" id="ARBA00030592"/>
    </source>
</evidence>
<dbReference type="SUPFAM" id="SSF53244">
    <property type="entry name" value="MurD-like peptide ligases, peptide-binding domain"/>
    <property type="match status" value="1"/>
</dbReference>
<evidence type="ECO:0000313" key="14">
    <source>
        <dbReference type="Proteomes" id="UP001207605"/>
    </source>
</evidence>
<evidence type="ECO:0000259" key="11">
    <source>
        <dbReference type="Pfam" id="PF02875"/>
    </source>
</evidence>
<keyword evidence="14" id="KW-1185">Reference proteome</keyword>
<dbReference type="PANTHER" id="PTHR11136">
    <property type="entry name" value="FOLYLPOLYGLUTAMATE SYNTHASE-RELATED"/>
    <property type="match status" value="1"/>
</dbReference>
<protein>
    <recommendedName>
        <fullName evidence="2">tetrahydrofolate synthase</fullName>
        <ecNumber evidence="2">6.3.2.17</ecNumber>
    </recommendedName>
    <alternativeName>
        <fullName evidence="8">Tetrahydrofolylpolyglutamate synthase</fullName>
    </alternativeName>
</protein>
<dbReference type="Pfam" id="PF02875">
    <property type="entry name" value="Mur_ligase_C"/>
    <property type="match status" value="1"/>
</dbReference>
<dbReference type="Pfam" id="PF08245">
    <property type="entry name" value="Mur_ligase_M"/>
    <property type="match status" value="1"/>
</dbReference>
<feature type="domain" description="Mur ligase C-terminal" evidence="11">
    <location>
        <begin position="298"/>
        <end position="414"/>
    </location>
</feature>
<keyword evidence="5 10" id="KW-0547">Nucleotide-binding</keyword>
<dbReference type="Gene3D" id="3.90.190.20">
    <property type="entry name" value="Mur ligase, C-terminal domain"/>
    <property type="match status" value="1"/>
</dbReference>
<keyword evidence="4" id="KW-0479">Metal-binding</keyword>
<evidence type="ECO:0000256" key="5">
    <source>
        <dbReference type="ARBA" id="ARBA00022741"/>
    </source>
</evidence>
<feature type="domain" description="Mur ligase central" evidence="12">
    <location>
        <begin position="44"/>
        <end position="270"/>
    </location>
</feature>
<dbReference type="NCBIfam" id="TIGR01499">
    <property type="entry name" value="folC"/>
    <property type="match status" value="1"/>
</dbReference>
<evidence type="ECO:0000256" key="7">
    <source>
        <dbReference type="ARBA" id="ARBA00022842"/>
    </source>
</evidence>
<evidence type="ECO:0000256" key="3">
    <source>
        <dbReference type="ARBA" id="ARBA00022598"/>
    </source>
</evidence>
<dbReference type="InterPro" id="IPR013221">
    <property type="entry name" value="Mur_ligase_cen"/>
</dbReference>
<name>A0ABT2S4F7_9FIRM</name>
<comment type="catalytic activity">
    <reaction evidence="9">
        <text>(6S)-5,6,7,8-tetrahydrofolyl-(gamma-L-Glu)(n) + L-glutamate + ATP = (6S)-5,6,7,8-tetrahydrofolyl-(gamma-L-Glu)(n+1) + ADP + phosphate + H(+)</text>
        <dbReference type="Rhea" id="RHEA:10580"/>
        <dbReference type="Rhea" id="RHEA-COMP:14738"/>
        <dbReference type="Rhea" id="RHEA-COMP:14740"/>
        <dbReference type="ChEBI" id="CHEBI:15378"/>
        <dbReference type="ChEBI" id="CHEBI:29985"/>
        <dbReference type="ChEBI" id="CHEBI:30616"/>
        <dbReference type="ChEBI" id="CHEBI:43474"/>
        <dbReference type="ChEBI" id="CHEBI:141005"/>
        <dbReference type="ChEBI" id="CHEBI:456216"/>
        <dbReference type="EC" id="6.3.2.17"/>
    </reaction>
</comment>
<dbReference type="InterPro" id="IPR036565">
    <property type="entry name" value="Mur-like_cat_sf"/>
</dbReference>
<evidence type="ECO:0000256" key="4">
    <source>
        <dbReference type="ARBA" id="ARBA00022723"/>
    </source>
</evidence>
<evidence type="ECO:0000259" key="12">
    <source>
        <dbReference type="Pfam" id="PF08245"/>
    </source>
</evidence>
<organism evidence="13 14">
    <name type="scientific">Dorea ammoniilytica</name>
    <dbReference type="NCBI Taxonomy" id="2981788"/>
    <lineage>
        <taxon>Bacteria</taxon>
        <taxon>Bacillati</taxon>
        <taxon>Bacillota</taxon>
        <taxon>Clostridia</taxon>
        <taxon>Lachnospirales</taxon>
        <taxon>Lachnospiraceae</taxon>
        <taxon>Dorea</taxon>
    </lineage>
</organism>
<dbReference type="PANTHER" id="PTHR11136:SF0">
    <property type="entry name" value="DIHYDROFOLATE SYNTHETASE-RELATED"/>
    <property type="match status" value="1"/>
</dbReference>
<evidence type="ECO:0000256" key="2">
    <source>
        <dbReference type="ARBA" id="ARBA00013025"/>
    </source>
</evidence>
<dbReference type="Gene3D" id="3.40.1190.10">
    <property type="entry name" value="Mur-like, catalytic domain"/>
    <property type="match status" value="1"/>
</dbReference>
<accession>A0ABT2S4F7</accession>
<comment type="similarity">
    <text evidence="1 10">Belongs to the folylpolyglutamate synthase family.</text>
</comment>
<dbReference type="PIRSF" id="PIRSF001563">
    <property type="entry name" value="Folylpolyglu_synth"/>
    <property type="match status" value="1"/>
</dbReference>
<dbReference type="SUPFAM" id="SSF53623">
    <property type="entry name" value="MurD-like peptide ligases, catalytic domain"/>
    <property type="match status" value="1"/>
</dbReference>
<reference evidence="13 14" key="1">
    <citation type="journal article" date="2021" name="ISME Commun">
        <title>Automated analysis of genomic sequences facilitates high-throughput and comprehensive description of bacteria.</title>
        <authorList>
            <person name="Hitch T.C.A."/>
        </authorList>
    </citation>
    <scope>NUCLEOTIDE SEQUENCE [LARGE SCALE GENOMIC DNA]</scope>
    <source>
        <strain evidence="13 14">Sanger_02</strain>
    </source>
</reference>
<sequence>MTYQEAVDYIEEIPKFTKKHTLEHTREFLRGLGNPERDQKIIHVAGTNGKGSVCAYLRAMLEADGKTTGFFTSPHLVKINERICLNGQPVSDEEFLRAFEKVKTTVDEMSGAGFAHPSYFEFLFGMGMVVFAEKHPDYTILETGLGGRLDATNAVGKPLMTVITSISLDHTKYLGSTISEIAAEKAGIIKQNVPLVFDGSSPEASEVIRRQAETKGAECREITKHAFKIQEITDKRIAFSRVNAYDDNIVWRLSNSGIYQAMNASVAIAAMEGISREPVTKEKYGRWQRALAEVHWDGRMEEICPGIYLDGAHNPGAITAFCDSIQALGEETPSVILFSAVEDKEYESMIRELCERVPAETYVVTEIEDGRRVPAEVLKHIFEKYTDRPVLAKQQIADAWTRAVKSKTEQGKMYCLGSLYLAGMIKREILQPGS</sequence>
<keyword evidence="6 10" id="KW-0067">ATP-binding</keyword>
<keyword evidence="7" id="KW-0460">Magnesium</keyword>
<dbReference type="InterPro" id="IPR004101">
    <property type="entry name" value="Mur_ligase_C"/>
</dbReference>
<evidence type="ECO:0000256" key="10">
    <source>
        <dbReference type="PIRNR" id="PIRNR001563"/>
    </source>
</evidence>
<dbReference type="InterPro" id="IPR001645">
    <property type="entry name" value="Folylpolyglutamate_synth"/>
</dbReference>
<evidence type="ECO:0000256" key="6">
    <source>
        <dbReference type="ARBA" id="ARBA00022840"/>
    </source>
</evidence>
<evidence type="ECO:0000313" key="13">
    <source>
        <dbReference type="EMBL" id="MCU6699479.1"/>
    </source>
</evidence>
<evidence type="ECO:0000256" key="1">
    <source>
        <dbReference type="ARBA" id="ARBA00008276"/>
    </source>
</evidence>
<dbReference type="RefSeq" id="WP_262581056.1">
    <property type="nucleotide sequence ID" value="NZ_JAOQJV010000003.1"/>
</dbReference>
<gene>
    <name evidence="13" type="ORF">OCV65_04410</name>
</gene>
<comment type="caution">
    <text evidence="13">The sequence shown here is derived from an EMBL/GenBank/DDBJ whole genome shotgun (WGS) entry which is preliminary data.</text>
</comment>
<proteinExistence type="inferred from homology"/>
<dbReference type="EMBL" id="JAOQJV010000003">
    <property type="protein sequence ID" value="MCU6699479.1"/>
    <property type="molecule type" value="Genomic_DNA"/>
</dbReference>